<dbReference type="STRING" id="662755.CRES_0966"/>
<feature type="compositionally biased region" description="Polar residues" evidence="1">
    <location>
        <begin position="396"/>
        <end position="405"/>
    </location>
</feature>
<dbReference type="HOGENOM" id="CLU_465190_0_0_11"/>
<feature type="region of interest" description="Disordered" evidence="1">
    <location>
        <begin position="315"/>
        <end position="452"/>
    </location>
</feature>
<dbReference type="AlphaFoldDB" id="F8E1Q5"/>
<dbReference type="eggNOG" id="ENOG502ZW77">
    <property type="taxonomic scope" value="Bacteria"/>
</dbReference>
<feature type="compositionally biased region" description="Low complexity" evidence="1">
    <location>
        <begin position="361"/>
        <end position="374"/>
    </location>
</feature>
<feature type="compositionally biased region" description="Polar residues" evidence="1">
    <location>
        <begin position="425"/>
        <end position="444"/>
    </location>
</feature>
<evidence type="ECO:0000256" key="1">
    <source>
        <dbReference type="SAM" id="MobiDB-lite"/>
    </source>
</evidence>
<protein>
    <recommendedName>
        <fullName evidence="4">PPE family domain-containing protein</fullName>
    </recommendedName>
</protein>
<dbReference type="RefSeq" id="WP_013888338.1">
    <property type="nucleotide sequence ID" value="NC_015673.1"/>
</dbReference>
<evidence type="ECO:0008006" key="4">
    <source>
        <dbReference type="Google" id="ProtNLM"/>
    </source>
</evidence>
<gene>
    <name evidence="2" type="ordered locus">CRES_0966</name>
</gene>
<evidence type="ECO:0000313" key="3">
    <source>
        <dbReference type="Proteomes" id="UP000000492"/>
    </source>
</evidence>
<sequence length="586" mass="59192">MIRFDLRALASVEKQLMNVYSELLSVRLAGAAGAFTTVPSVNAAFAQHQTIWSGQSGSAVDTIENIRERIQWVHKLFAAHISGFALQEDLSKASLDNVHSHVTRNTSEHSLNLPVNAERQIQNLIYTGPIAAGEASTPLAALIQAFHGDDSIPIRAAKRWTDAGRQLGEAMANLNHASNMIAASAQGTSFDAARSAIGDLVKLGSVVSANTMSMAASVSQFPTIRATNLAALHTIQATTALIPEPAERLAAEQAAVASYVSSHLQPSLELVKPPVSNLGVPITSRAGGGALNAGAFGDASAPTIINAINGHSQAPTPVATGTAGDQAAHAASQAGHANPSQVATAPASAVASPTPTPPNAPHLTPLNGTTGAAPTVPPSTPSPLSVVAQRPASASPLASQVSPQTAPVRPAGGVPQGPIGMGAANPSTGLRTGAPTSTNVTSISAPRGTGALQPSVPAMGQAPIVSNVGNANVGARSSMGRSSGVQRLPRLPFAAQSVAENNVVRGAFGSGQAATSTPMGAGGRGAMGVGATGAARGATARASAAKGAAVKSGANVFTFNKADRDYFTRQFMGRKKKTVRKVIAGR</sequence>
<dbReference type="KEGG" id="crd:CRES_0966"/>
<reference evidence="2 3" key="1">
    <citation type="journal article" date="2012" name="BMC Genomics">
        <title>Complete genome sequence, lifestyle, and multi-drug resistance of the human pathogen Corynebacterium resistens DSM 45100 isolated from blood samples of a leukemia patient.</title>
        <authorList>
            <person name="Schroder J."/>
            <person name="Maus I."/>
            <person name="Meyer K."/>
            <person name="Wordemann S."/>
            <person name="Blom J."/>
            <person name="Jaenicke S."/>
            <person name="Schneider J."/>
            <person name="Trost E."/>
            <person name="Tauch A."/>
        </authorList>
    </citation>
    <scope>NUCLEOTIDE SEQUENCE [LARGE SCALE GENOMIC DNA]</scope>
    <source>
        <strain evidence="3">DSM 45100 / JCM 12819 / CCUG 50093 / GTC 2026 / SICGH 158</strain>
    </source>
</reference>
<feature type="compositionally biased region" description="Low complexity" evidence="1">
    <location>
        <begin position="319"/>
        <end position="353"/>
    </location>
</feature>
<dbReference type="OrthoDB" id="4426878at2"/>
<keyword evidence="3" id="KW-1185">Reference proteome</keyword>
<organism evidence="2 3">
    <name type="scientific">Corynebacterium resistens (strain DSM 45100 / JCM 12819 / GTC 2026 / SICGH 158)</name>
    <dbReference type="NCBI Taxonomy" id="662755"/>
    <lineage>
        <taxon>Bacteria</taxon>
        <taxon>Bacillati</taxon>
        <taxon>Actinomycetota</taxon>
        <taxon>Actinomycetes</taxon>
        <taxon>Mycobacteriales</taxon>
        <taxon>Corynebacteriaceae</taxon>
        <taxon>Corynebacterium</taxon>
    </lineage>
</organism>
<dbReference type="EMBL" id="CP002857">
    <property type="protein sequence ID" value="AEI09322.1"/>
    <property type="molecule type" value="Genomic_DNA"/>
</dbReference>
<accession>F8E1Q5</accession>
<evidence type="ECO:0000313" key="2">
    <source>
        <dbReference type="EMBL" id="AEI09322.1"/>
    </source>
</evidence>
<name>F8E1Q5_CORRG</name>
<proteinExistence type="predicted"/>
<dbReference type="Proteomes" id="UP000000492">
    <property type="component" value="Chromosome"/>
</dbReference>